<dbReference type="EMBL" id="DPBP01000020">
    <property type="protein sequence ID" value="HCE17121.1"/>
    <property type="molecule type" value="Genomic_DNA"/>
</dbReference>
<comment type="subcellular location">
    <subcellularLocation>
        <location evidence="1">Cell membrane</location>
        <topology evidence="1">Multi-pass membrane protein</topology>
    </subcellularLocation>
</comment>
<dbReference type="GO" id="GO:0005886">
    <property type="term" value="C:plasma membrane"/>
    <property type="evidence" value="ECO:0007669"/>
    <property type="project" value="UniProtKB-SubCell"/>
</dbReference>
<dbReference type="Proteomes" id="UP000264141">
    <property type="component" value="Unassembled WGS sequence"/>
</dbReference>
<feature type="transmembrane region" description="Helical" evidence="6">
    <location>
        <begin position="302"/>
        <end position="322"/>
    </location>
</feature>
<proteinExistence type="predicted"/>
<feature type="transmembrane region" description="Helical" evidence="6">
    <location>
        <begin position="20"/>
        <end position="39"/>
    </location>
</feature>
<feature type="transmembrane region" description="Helical" evidence="6">
    <location>
        <begin position="423"/>
        <end position="443"/>
    </location>
</feature>
<dbReference type="STRING" id="229919.GCA_001050195_02894"/>
<dbReference type="AlphaFoldDB" id="A0A3D1JEV4"/>
<dbReference type="InterPro" id="IPR050833">
    <property type="entry name" value="Poly_Biosynth_Transport"/>
</dbReference>
<dbReference type="InterPro" id="IPR002797">
    <property type="entry name" value="Polysacc_synth"/>
</dbReference>
<evidence type="ECO:0000313" key="7">
    <source>
        <dbReference type="EMBL" id="HCE17121.1"/>
    </source>
</evidence>
<protein>
    <submittedName>
        <fullName evidence="7">Uncharacterized protein</fullName>
    </submittedName>
</protein>
<gene>
    <name evidence="7" type="ORF">DEQ80_04615</name>
</gene>
<feature type="transmembrane region" description="Helical" evidence="6">
    <location>
        <begin position="86"/>
        <end position="109"/>
    </location>
</feature>
<evidence type="ECO:0000256" key="6">
    <source>
        <dbReference type="SAM" id="Phobius"/>
    </source>
</evidence>
<evidence type="ECO:0000256" key="5">
    <source>
        <dbReference type="ARBA" id="ARBA00023136"/>
    </source>
</evidence>
<evidence type="ECO:0000313" key="8">
    <source>
        <dbReference type="Proteomes" id="UP000264141"/>
    </source>
</evidence>
<feature type="transmembrane region" description="Helical" evidence="6">
    <location>
        <begin position="177"/>
        <end position="199"/>
    </location>
</feature>
<keyword evidence="3 6" id="KW-0812">Transmembrane</keyword>
<reference evidence="7 8" key="1">
    <citation type="journal article" date="2018" name="Nat. Biotechnol.">
        <title>A standardized bacterial taxonomy based on genome phylogeny substantially revises the tree of life.</title>
        <authorList>
            <person name="Parks D.H."/>
            <person name="Chuvochina M."/>
            <person name="Waite D.W."/>
            <person name="Rinke C."/>
            <person name="Skarshewski A."/>
            <person name="Chaumeil P.A."/>
            <person name="Hugenholtz P."/>
        </authorList>
    </citation>
    <scope>NUCLEOTIDE SEQUENCE [LARGE SCALE GENOMIC DNA]</scope>
    <source>
        <strain evidence="7">UBA8781</strain>
    </source>
</reference>
<feature type="transmembrane region" description="Helical" evidence="6">
    <location>
        <begin position="51"/>
        <end position="74"/>
    </location>
</feature>
<feature type="transmembrane region" description="Helical" evidence="6">
    <location>
        <begin position="149"/>
        <end position="171"/>
    </location>
</feature>
<evidence type="ECO:0000256" key="2">
    <source>
        <dbReference type="ARBA" id="ARBA00022475"/>
    </source>
</evidence>
<feature type="transmembrane region" description="Helical" evidence="6">
    <location>
        <begin position="391"/>
        <end position="411"/>
    </location>
</feature>
<feature type="transmembrane region" description="Helical" evidence="6">
    <location>
        <begin position="334"/>
        <end position="354"/>
    </location>
</feature>
<evidence type="ECO:0000256" key="4">
    <source>
        <dbReference type="ARBA" id="ARBA00022989"/>
    </source>
</evidence>
<feature type="transmembrane region" description="Helical" evidence="6">
    <location>
        <begin position="219"/>
        <end position="239"/>
    </location>
</feature>
<feature type="transmembrane region" description="Helical" evidence="6">
    <location>
        <begin position="366"/>
        <end position="385"/>
    </location>
</feature>
<feature type="transmembrane region" description="Helical" evidence="6">
    <location>
        <begin position="259"/>
        <end position="281"/>
    </location>
</feature>
<dbReference type="CDD" id="cd13128">
    <property type="entry name" value="MATE_Wzx_like"/>
    <property type="match status" value="1"/>
</dbReference>
<organism evidence="7 8">
    <name type="scientific">Anaerolinea thermolimosa</name>
    <dbReference type="NCBI Taxonomy" id="229919"/>
    <lineage>
        <taxon>Bacteria</taxon>
        <taxon>Bacillati</taxon>
        <taxon>Chloroflexota</taxon>
        <taxon>Anaerolineae</taxon>
        <taxon>Anaerolineales</taxon>
        <taxon>Anaerolineaceae</taxon>
        <taxon>Anaerolinea</taxon>
    </lineage>
</organism>
<feature type="transmembrane region" description="Helical" evidence="6">
    <location>
        <begin position="115"/>
        <end position="137"/>
    </location>
</feature>
<keyword evidence="2" id="KW-1003">Cell membrane</keyword>
<accession>A0A3D1JEV4</accession>
<dbReference type="PANTHER" id="PTHR30250:SF11">
    <property type="entry name" value="O-ANTIGEN TRANSPORTER-RELATED"/>
    <property type="match status" value="1"/>
</dbReference>
<evidence type="ECO:0000256" key="1">
    <source>
        <dbReference type="ARBA" id="ARBA00004651"/>
    </source>
</evidence>
<dbReference type="PANTHER" id="PTHR30250">
    <property type="entry name" value="PST FAMILY PREDICTED COLANIC ACID TRANSPORTER"/>
    <property type="match status" value="1"/>
</dbReference>
<comment type="caution">
    <text evidence="7">The sequence shown here is derived from an EMBL/GenBank/DDBJ whole genome shotgun (WGS) entry which is preliminary data.</text>
</comment>
<feature type="transmembrane region" description="Helical" evidence="6">
    <location>
        <begin position="449"/>
        <end position="469"/>
    </location>
</feature>
<keyword evidence="5 6" id="KW-0472">Membrane</keyword>
<sequence length="494" mass="55183">MSQDSTPLSETTTILKNAGFVTLGLVALKLVGFLYNVFVVRRLGDDRMGQYATVLAFVGIFQIFAELGVTQHVMREIARDRTKMSVYFWNLVAIRFVLALVNLLVIPFLGARFGYSGDVLLGIGIYTTSFLLSAVGVPLSTVLTAYEKLGYVTLLDVITQGVVILLGTAFLFSGLGFLWLIVGNLISLMVSILLASLFIRRLGISGFRFHIEPFTWPPLIRAGLPFGIISLMLSLAYSIDTVILSKFVSSAEVGWYGVAYNLVFSLMLFMNGFKAAIVPTLSRVYREDIDQVKRWYRWSMRFLWLFSLPVAVGGSILSYQLITWLYTTEFLPSGLAFQILAWDFPFVVLAAFAGNMTTITNEERSAARIYSVNTFLNVVLNLILIPRFGLIGASLVTVLTDVVSALQFVLLFRRKLGEPFLSFRQFSGTVMAAFLMGAVIWPIRQMPLIFVVLAGATVYLLLALWFRVLDKDDLQRMEVSARQLLIKRASVVKE</sequence>
<name>A0A3D1JEV4_9CHLR</name>
<dbReference type="Pfam" id="PF01943">
    <property type="entry name" value="Polysacc_synt"/>
    <property type="match status" value="1"/>
</dbReference>
<evidence type="ECO:0000256" key="3">
    <source>
        <dbReference type="ARBA" id="ARBA00022692"/>
    </source>
</evidence>
<keyword evidence="4 6" id="KW-1133">Transmembrane helix</keyword>